<evidence type="ECO:0000256" key="2">
    <source>
        <dbReference type="SAM" id="SignalP"/>
    </source>
</evidence>
<feature type="transmembrane region" description="Helical" evidence="1">
    <location>
        <begin position="373"/>
        <end position="394"/>
    </location>
</feature>
<evidence type="ECO:0000313" key="5">
    <source>
        <dbReference type="Proteomes" id="UP001152320"/>
    </source>
</evidence>
<keyword evidence="5" id="KW-1185">Reference proteome</keyword>
<dbReference type="InterPro" id="IPR013783">
    <property type="entry name" value="Ig-like_fold"/>
</dbReference>
<accession>A0A9Q1CSW7</accession>
<dbReference type="InterPro" id="IPR003597">
    <property type="entry name" value="Ig_C1-set"/>
</dbReference>
<dbReference type="InterPro" id="IPR007110">
    <property type="entry name" value="Ig-like_dom"/>
</dbReference>
<feature type="chain" id="PRO_5040247706" description="Ig-like domain-containing protein" evidence="2">
    <location>
        <begin position="25"/>
        <end position="447"/>
    </location>
</feature>
<reference evidence="4" key="1">
    <citation type="submission" date="2021-10" db="EMBL/GenBank/DDBJ databases">
        <title>Tropical sea cucumber genome reveals ecological adaptation and Cuvierian tubules defense mechanism.</title>
        <authorList>
            <person name="Chen T."/>
        </authorList>
    </citation>
    <scope>NUCLEOTIDE SEQUENCE</scope>
    <source>
        <strain evidence="4">Nanhai2018</strain>
        <tissue evidence="4">Muscle</tissue>
    </source>
</reference>
<dbReference type="Pfam" id="PF07654">
    <property type="entry name" value="C1-set"/>
    <property type="match status" value="1"/>
</dbReference>
<dbReference type="Proteomes" id="UP001152320">
    <property type="component" value="Chromosome 1"/>
</dbReference>
<gene>
    <name evidence="4" type="ORF">HOLleu_04117</name>
</gene>
<keyword evidence="2" id="KW-0732">Signal</keyword>
<dbReference type="EMBL" id="JAIZAY010000001">
    <property type="protein sequence ID" value="KAJ8050786.1"/>
    <property type="molecule type" value="Genomic_DNA"/>
</dbReference>
<proteinExistence type="predicted"/>
<dbReference type="InterPro" id="IPR036179">
    <property type="entry name" value="Ig-like_dom_sf"/>
</dbReference>
<organism evidence="4 5">
    <name type="scientific">Holothuria leucospilota</name>
    <name type="common">Black long sea cucumber</name>
    <name type="synonym">Mertensiothuria leucospilota</name>
    <dbReference type="NCBI Taxonomy" id="206669"/>
    <lineage>
        <taxon>Eukaryota</taxon>
        <taxon>Metazoa</taxon>
        <taxon>Echinodermata</taxon>
        <taxon>Eleutherozoa</taxon>
        <taxon>Echinozoa</taxon>
        <taxon>Holothuroidea</taxon>
        <taxon>Aspidochirotacea</taxon>
        <taxon>Aspidochirotida</taxon>
        <taxon>Holothuriidae</taxon>
        <taxon>Holothuria</taxon>
    </lineage>
</organism>
<feature type="domain" description="Ig-like" evidence="3">
    <location>
        <begin position="124"/>
        <end position="239"/>
    </location>
</feature>
<keyword evidence="1" id="KW-0812">Transmembrane</keyword>
<keyword evidence="1" id="KW-1133">Transmembrane helix</keyword>
<dbReference type="AlphaFoldDB" id="A0A9Q1CSW7"/>
<protein>
    <recommendedName>
        <fullName evidence="3">Ig-like domain-containing protein</fullName>
    </recommendedName>
</protein>
<sequence>MKMDDVISLCVVYLVLLTREAVNGEQCHCAKLVHLQNGKQGTIPCQCTEYRHVAWYTEKEYDLVGSPFITFNNIESRTTGSQAGEYDVTLNGSLIIKNVTLSSHHNYVVEFTFNVGTPSYTSRPRIIVVVSPVPVYPVVNGYVNKQYVHMFVERWGTLHCSMAGVHPRVNLTWSVVDPSQSDKISFQHDDMNTSQNEDGTFYVSSTSTYRAQLSIQSSVVQCQVANGISSYFPAITTVELRFPPSHFALAVPVIDGCYSQQNHCVQEVGDTGKLTCTVMDSLHPVVLKWNLLGVDPSKLIFEDQIHNYQNNSKYFNASITTSYMAEDESLTMVTVQCVLESAGDDHVSHAVVSLVLSKAGESLNCAEIRITKAVLAMVIVLSSLILTAIVAGSGTPNTESWREKFRTRKLAECEVYHVMEQNLTPLVSRDRGWKDMFRNTVRAIIIV</sequence>
<name>A0A9Q1CSW7_HOLLE</name>
<evidence type="ECO:0000313" key="4">
    <source>
        <dbReference type="EMBL" id="KAJ8050786.1"/>
    </source>
</evidence>
<comment type="caution">
    <text evidence="4">The sequence shown here is derived from an EMBL/GenBank/DDBJ whole genome shotgun (WGS) entry which is preliminary data.</text>
</comment>
<dbReference type="SUPFAM" id="SSF48726">
    <property type="entry name" value="Immunoglobulin"/>
    <property type="match status" value="2"/>
</dbReference>
<keyword evidence="1" id="KW-0472">Membrane</keyword>
<dbReference type="PROSITE" id="PS50835">
    <property type="entry name" value="IG_LIKE"/>
    <property type="match status" value="1"/>
</dbReference>
<evidence type="ECO:0000259" key="3">
    <source>
        <dbReference type="PROSITE" id="PS50835"/>
    </source>
</evidence>
<feature type="signal peptide" evidence="2">
    <location>
        <begin position="1"/>
        <end position="24"/>
    </location>
</feature>
<dbReference type="Gene3D" id="2.60.40.10">
    <property type="entry name" value="Immunoglobulins"/>
    <property type="match status" value="2"/>
</dbReference>
<evidence type="ECO:0000256" key="1">
    <source>
        <dbReference type="SAM" id="Phobius"/>
    </source>
</evidence>